<sequence>MEEQLRLESSEQIRIRRKRLFIRIYEDNACGRLSDERFDMLSLTYETEQKQLETECVTLRQEIEVQERQNENVEKFIQTAHKYVGIDKLDGYALRELVSAIYVDAPDKSSGKRVQHIHIQYDGLGFIPLNELMKEETA</sequence>
<feature type="domain" description="DUF4368" evidence="1">
    <location>
        <begin position="63"/>
        <end position="125"/>
    </location>
</feature>
<dbReference type="RefSeq" id="WP_238073235.1">
    <property type="nucleotide sequence ID" value="NZ_JAKNJB010000004.1"/>
</dbReference>
<accession>A0ABS9M5F1</accession>
<organism evidence="2 3">
    <name type="scientific">Intestinimonas massiliensis</name>
    <name type="common">ex Afouda et al. 2020</name>
    <dbReference type="NCBI Taxonomy" id="1673721"/>
    <lineage>
        <taxon>Bacteria</taxon>
        <taxon>Bacillati</taxon>
        <taxon>Bacillota</taxon>
        <taxon>Clostridia</taxon>
        <taxon>Eubacteriales</taxon>
        <taxon>Intestinimonas</taxon>
    </lineage>
</organism>
<proteinExistence type="predicted"/>
<protein>
    <submittedName>
        <fullName evidence="2">DUF4368 domain-containing protein</fullName>
    </submittedName>
</protein>
<evidence type="ECO:0000313" key="3">
    <source>
        <dbReference type="Proteomes" id="UP001200313"/>
    </source>
</evidence>
<dbReference type="Proteomes" id="UP001200313">
    <property type="component" value="Unassembled WGS sequence"/>
</dbReference>
<dbReference type="EMBL" id="JAKNJB010000004">
    <property type="protein sequence ID" value="MCG4526032.1"/>
    <property type="molecule type" value="Genomic_DNA"/>
</dbReference>
<reference evidence="2 3" key="1">
    <citation type="submission" date="2022-01" db="EMBL/GenBank/DDBJ databases">
        <title>Collection of gut derived symbiotic bacterial strains cultured from healthy donors.</title>
        <authorList>
            <person name="Lin H."/>
            <person name="Kohout C."/>
            <person name="Waligurski E."/>
            <person name="Pamer E.G."/>
        </authorList>
    </citation>
    <scope>NUCLEOTIDE SEQUENCE [LARGE SCALE GENOMIC DNA]</scope>
    <source>
        <strain evidence="2 3">DFI.3.7</strain>
    </source>
</reference>
<evidence type="ECO:0000313" key="2">
    <source>
        <dbReference type="EMBL" id="MCG4526032.1"/>
    </source>
</evidence>
<keyword evidence="3" id="KW-1185">Reference proteome</keyword>
<name>A0ABS9M5F1_9FIRM</name>
<dbReference type="Pfam" id="PF14287">
    <property type="entry name" value="DUF4368"/>
    <property type="match status" value="1"/>
</dbReference>
<comment type="caution">
    <text evidence="2">The sequence shown here is derived from an EMBL/GenBank/DDBJ whole genome shotgun (WGS) entry which is preliminary data.</text>
</comment>
<evidence type="ECO:0000259" key="1">
    <source>
        <dbReference type="Pfam" id="PF14287"/>
    </source>
</evidence>
<dbReference type="InterPro" id="IPR025378">
    <property type="entry name" value="DUF4368"/>
</dbReference>
<gene>
    <name evidence="2" type="ORF">L0P79_02930</name>
</gene>